<dbReference type="GO" id="GO:0005840">
    <property type="term" value="C:ribosome"/>
    <property type="evidence" value="ECO:0007669"/>
    <property type="project" value="UniProtKB-KW"/>
</dbReference>
<dbReference type="Gene3D" id="1.20.58.110">
    <property type="entry name" value="Ribosomal protein S20"/>
    <property type="match status" value="1"/>
</dbReference>
<evidence type="ECO:0000313" key="10">
    <source>
        <dbReference type="Proteomes" id="UP001595799"/>
    </source>
</evidence>
<evidence type="ECO:0000256" key="7">
    <source>
        <dbReference type="ARBA" id="ARBA00035136"/>
    </source>
</evidence>
<dbReference type="InterPro" id="IPR002583">
    <property type="entry name" value="Ribosomal_bS20"/>
</dbReference>
<evidence type="ECO:0000256" key="1">
    <source>
        <dbReference type="ARBA" id="ARBA00003134"/>
    </source>
</evidence>
<sequence length="87" mass="10010">MANHKSALKRIRRNTRRAEINGDRLSRIRTYIKRVETAIRSGDQQAAHEAFKQAQPEIHRGVTKGVLHRNSAARKISRLSSRIKRIA</sequence>
<dbReference type="InterPro" id="IPR036510">
    <property type="entry name" value="Ribosomal_bS20_sf"/>
</dbReference>
<accession>A0ABV8UH46</accession>
<keyword evidence="3 8" id="KW-0699">rRNA-binding</keyword>
<evidence type="ECO:0000256" key="3">
    <source>
        <dbReference type="ARBA" id="ARBA00022730"/>
    </source>
</evidence>
<organism evidence="9 10">
    <name type="scientific">Fodinicurvata halophila</name>
    <dbReference type="NCBI Taxonomy" id="1419723"/>
    <lineage>
        <taxon>Bacteria</taxon>
        <taxon>Pseudomonadati</taxon>
        <taxon>Pseudomonadota</taxon>
        <taxon>Alphaproteobacteria</taxon>
        <taxon>Rhodospirillales</taxon>
        <taxon>Rhodovibrionaceae</taxon>
        <taxon>Fodinicurvata</taxon>
    </lineage>
</organism>
<evidence type="ECO:0000256" key="4">
    <source>
        <dbReference type="ARBA" id="ARBA00022884"/>
    </source>
</evidence>
<dbReference type="PANTHER" id="PTHR33398">
    <property type="entry name" value="30S RIBOSOMAL PROTEIN S20"/>
    <property type="match status" value="1"/>
</dbReference>
<dbReference type="PANTHER" id="PTHR33398:SF1">
    <property type="entry name" value="SMALL RIBOSOMAL SUBUNIT PROTEIN BS20C"/>
    <property type="match status" value="1"/>
</dbReference>
<dbReference type="SUPFAM" id="SSF46992">
    <property type="entry name" value="Ribosomal protein S20"/>
    <property type="match status" value="1"/>
</dbReference>
<dbReference type="RefSeq" id="WP_382420185.1">
    <property type="nucleotide sequence ID" value="NZ_JBHSCW010000001.1"/>
</dbReference>
<evidence type="ECO:0000256" key="5">
    <source>
        <dbReference type="ARBA" id="ARBA00022980"/>
    </source>
</evidence>
<dbReference type="Proteomes" id="UP001595799">
    <property type="component" value="Unassembled WGS sequence"/>
</dbReference>
<evidence type="ECO:0000256" key="8">
    <source>
        <dbReference type="HAMAP-Rule" id="MF_00500"/>
    </source>
</evidence>
<proteinExistence type="inferred from homology"/>
<keyword evidence="5 8" id="KW-0689">Ribosomal protein</keyword>
<keyword evidence="6 8" id="KW-0687">Ribonucleoprotein</keyword>
<protein>
    <recommendedName>
        <fullName evidence="7 8">Small ribosomal subunit protein bS20</fullName>
    </recommendedName>
</protein>
<evidence type="ECO:0000256" key="6">
    <source>
        <dbReference type="ARBA" id="ARBA00023274"/>
    </source>
</evidence>
<reference evidence="10" key="1">
    <citation type="journal article" date="2019" name="Int. J. Syst. Evol. Microbiol.">
        <title>The Global Catalogue of Microorganisms (GCM) 10K type strain sequencing project: providing services to taxonomists for standard genome sequencing and annotation.</title>
        <authorList>
            <consortium name="The Broad Institute Genomics Platform"/>
            <consortium name="The Broad Institute Genome Sequencing Center for Infectious Disease"/>
            <person name="Wu L."/>
            <person name="Ma J."/>
        </authorList>
    </citation>
    <scope>NUCLEOTIDE SEQUENCE [LARGE SCALE GENOMIC DNA]</scope>
    <source>
        <strain evidence="10">CECT 8472</strain>
    </source>
</reference>
<name>A0ABV8UH46_9PROT</name>
<evidence type="ECO:0000256" key="2">
    <source>
        <dbReference type="ARBA" id="ARBA00007634"/>
    </source>
</evidence>
<keyword evidence="10" id="KW-1185">Reference proteome</keyword>
<dbReference type="EMBL" id="JBHSCW010000001">
    <property type="protein sequence ID" value="MFC4350082.1"/>
    <property type="molecule type" value="Genomic_DNA"/>
</dbReference>
<gene>
    <name evidence="8 9" type="primary">rpsT</name>
    <name evidence="9" type="ORF">ACFOW6_00860</name>
</gene>
<comment type="function">
    <text evidence="1 8">Binds directly to 16S ribosomal RNA.</text>
</comment>
<dbReference type="HAMAP" id="MF_00500">
    <property type="entry name" value="Ribosomal_bS20"/>
    <property type="match status" value="1"/>
</dbReference>
<evidence type="ECO:0000313" key="9">
    <source>
        <dbReference type="EMBL" id="MFC4350082.1"/>
    </source>
</evidence>
<comment type="similarity">
    <text evidence="2 8">Belongs to the bacterial ribosomal protein bS20 family.</text>
</comment>
<comment type="caution">
    <text evidence="9">The sequence shown here is derived from an EMBL/GenBank/DDBJ whole genome shotgun (WGS) entry which is preliminary data.</text>
</comment>
<dbReference type="NCBIfam" id="TIGR00029">
    <property type="entry name" value="S20"/>
    <property type="match status" value="1"/>
</dbReference>
<dbReference type="Pfam" id="PF01649">
    <property type="entry name" value="Ribosomal_S20p"/>
    <property type="match status" value="1"/>
</dbReference>
<keyword evidence="4 8" id="KW-0694">RNA-binding</keyword>